<dbReference type="RefSeq" id="WP_044426496.1">
    <property type="nucleotide sequence ID" value="NZ_BJYZ01000007.1"/>
</dbReference>
<dbReference type="Pfam" id="PF02515">
    <property type="entry name" value="CoA_transf_3"/>
    <property type="match status" value="1"/>
</dbReference>
<gene>
    <name evidence="3" type="ORF">SAE02_17830</name>
</gene>
<dbReference type="EMBL" id="BJYZ01000007">
    <property type="protein sequence ID" value="GEO37635.1"/>
    <property type="molecule type" value="Genomic_DNA"/>
</dbReference>
<feature type="region of interest" description="Disordered" evidence="2">
    <location>
        <begin position="359"/>
        <end position="386"/>
    </location>
</feature>
<dbReference type="PANTHER" id="PTHR48207">
    <property type="entry name" value="SUCCINATE--HYDROXYMETHYLGLUTARATE COA-TRANSFERASE"/>
    <property type="match status" value="1"/>
</dbReference>
<feature type="compositionally biased region" description="Polar residues" evidence="2">
    <location>
        <begin position="374"/>
        <end position="386"/>
    </location>
</feature>
<dbReference type="Gene3D" id="3.30.1540.10">
    <property type="entry name" value="formyl-coa transferase, domain 3"/>
    <property type="match status" value="1"/>
</dbReference>
<evidence type="ECO:0000313" key="3">
    <source>
        <dbReference type="EMBL" id="GEO37635.1"/>
    </source>
</evidence>
<evidence type="ECO:0000313" key="4">
    <source>
        <dbReference type="Proteomes" id="UP000321523"/>
    </source>
</evidence>
<evidence type="ECO:0000256" key="1">
    <source>
        <dbReference type="ARBA" id="ARBA00022679"/>
    </source>
</evidence>
<sequence length="386" mass="40169">MSGTLPLSGIVVVEIGHSVAAPYAGLILADLGARVIKVENPAGGDYARGWGPPFWEGTASAFHSLNRGKESIAVDLSKTEDVANLRRLILEEADAVIQNLRPGLLTKHGLDAASLREVKPDLVYSDIGAFGADGPMASKPGYDPLVQAFSGIMSVTGEGGRPPVRVGVSLVDMGSGMWSVIGILAALLARAGNGSGTGSGAHVATSLYETGLAWMTVHLAGYAASGEVRRPHGSGLAEIVPYQAFETRDGWLMVAAGNDGLFRKLCLALGRGDLADDPEFATNALRVVNRGRLVSDLERHMAGMTLEGLAAALDAAGVPCAPIQTVDQVMEHPQTQGLGMFRDDAGLPLAGLPMTLDGVRPRRTGKAPELGQHTGATLSRETANAR</sequence>
<dbReference type="InterPro" id="IPR023606">
    <property type="entry name" value="CoA-Trfase_III_dom_1_sf"/>
</dbReference>
<protein>
    <submittedName>
        <fullName evidence="3">CoA transferase</fullName>
    </submittedName>
</protein>
<keyword evidence="4" id="KW-1185">Reference proteome</keyword>
<dbReference type="GO" id="GO:0008410">
    <property type="term" value="F:CoA-transferase activity"/>
    <property type="evidence" value="ECO:0007669"/>
    <property type="project" value="TreeGrafter"/>
</dbReference>
<dbReference type="Gene3D" id="3.40.50.10540">
    <property type="entry name" value="Crotonobetainyl-coa:carnitine coa-transferase, domain 1"/>
    <property type="match status" value="1"/>
</dbReference>
<dbReference type="InterPro" id="IPR003673">
    <property type="entry name" value="CoA-Trfase_fam_III"/>
</dbReference>
<name>A0A512DMD1_9PROT</name>
<dbReference type="PANTHER" id="PTHR48207:SF3">
    <property type="entry name" value="SUCCINATE--HYDROXYMETHYLGLUTARATE COA-TRANSFERASE"/>
    <property type="match status" value="1"/>
</dbReference>
<proteinExistence type="predicted"/>
<comment type="caution">
    <text evidence="3">The sequence shown here is derived from an EMBL/GenBank/DDBJ whole genome shotgun (WGS) entry which is preliminary data.</text>
</comment>
<dbReference type="AlphaFoldDB" id="A0A512DMD1"/>
<reference evidence="3 4" key="1">
    <citation type="submission" date="2019-07" db="EMBL/GenBank/DDBJ databases">
        <title>Whole genome shotgun sequence of Skermanella aerolata NBRC 106429.</title>
        <authorList>
            <person name="Hosoyama A."/>
            <person name="Uohara A."/>
            <person name="Ohji S."/>
            <person name="Ichikawa N."/>
        </authorList>
    </citation>
    <scope>NUCLEOTIDE SEQUENCE [LARGE SCALE GENOMIC DNA]</scope>
    <source>
        <strain evidence="3 4">NBRC 106429</strain>
    </source>
</reference>
<dbReference type="InterPro" id="IPR050483">
    <property type="entry name" value="CoA-transferase_III_domain"/>
</dbReference>
<organism evidence="3 4">
    <name type="scientific">Skermanella aerolata</name>
    <dbReference type="NCBI Taxonomy" id="393310"/>
    <lineage>
        <taxon>Bacteria</taxon>
        <taxon>Pseudomonadati</taxon>
        <taxon>Pseudomonadota</taxon>
        <taxon>Alphaproteobacteria</taxon>
        <taxon>Rhodospirillales</taxon>
        <taxon>Azospirillaceae</taxon>
        <taxon>Skermanella</taxon>
    </lineage>
</organism>
<keyword evidence="1 3" id="KW-0808">Transferase</keyword>
<dbReference type="SUPFAM" id="SSF89796">
    <property type="entry name" value="CoA-transferase family III (CaiB/BaiF)"/>
    <property type="match status" value="1"/>
</dbReference>
<dbReference type="InterPro" id="IPR044855">
    <property type="entry name" value="CoA-Trfase_III_dom3_sf"/>
</dbReference>
<dbReference type="OrthoDB" id="7457784at2"/>
<accession>A0A512DMD1</accession>
<dbReference type="Proteomes" id="UP000321523">
    <property type="component" value="Unassembled WGS sequence"/>
</dbReference>
<evidence type="ECO:0000256" key="2">
    <source>
        <dbReference type="SAM" id="MobiDB-lite"/>
    </source>
</evidence>